<comment type="caution">
    <text evidence="1">The sequence shown here is derived from an EMBL/GenBank/DDBJ whole genome shotgun (WGS) entry which is preliminary data.</text>
</comment>
<name>A0A9D1TK59_9BACI</name>
<dbReference type="AlphaFoldDB" id="A0A9D1TK59"/>
<reference evidence="1" key="1">
    <citation type="journal article" date="2021" name="PeerJ">
        <title>Extensive microbial diversity within the chicken gut microbiome revealed by metagenomics and culture.</title>
        <authorList>
            <person name="Gilroy R."/>
            <person name="Ravi A."/>
            <person name="Getino M."/>
            <person name="Pursley I."/>
            <person name="Horton D.L."/>
            <person name="Alikhan N.F."/>
            <person name="Baker D."/>
            <person name="Gharbi K."/>
            <person name="Hall N."/>
            <person name="Watson M."/>
            <person name="Adriaenssens E.M."/>
            <person name="Foster-Nyarko E."/>
            <person name="Jarju S."/>
            <person name="Secka A."/>
            <person name="Antonio M."/>
            <person name="Oren A."/>
            <person name="Chaudhuri R.R."/>
            <person name="La Ragione R."/>
            <person name="Hildebrand F."/>
            <person name="Pallen M.J."/>
        </authorList>
    </citation>
    <scope>NUCLEOTIDE SEQUENCE</scope>
    <source>
        <strain evidence="1">CHK169-2315</strain>
    </source>
</reference>
<evidence type="ECO:0000313" key="2">
    <source>
        <dbReference type="Proteomes" id="UP000823937"/>
    </source>
</evidence>
<accession>A0A9D1TK59</accession>
<organism evidence="1 2">
    <name type="scientific">Candidatus Pseudogracilibacillus intestinigallinarum</name>
    <dbReference type="NCBI Taxonomy" id="2838742"/>
    <lineage>
        <taxon>Bacteria</taxon>
        <taxon>Bacillati</taxon>
        <taxon>Bacillota</taxon>
        <taxon>Bacilli</taxon>
        <taxon>Bacillales</taxon>
        <taxon>Bacillaceae</taxon>
        <taxon>Pseudogracilibacillus</taxon>
    </lineage>
</organism>
<dbReference type="Pfam" id="PF13790">
    <property type="entry name" value="SR1P"/>
    <property type="match status" value="1"/>
</dbReference>
<dbReference type="Proteomes" id="UP000823937">
    <property type="component" value="Unassembled WGS sequence"/>
</dbReference>
<reference evidence="1" key="2">
    <citation type="submission" date="2021-04" db="EMBL/GenBank/DDBJ databases">
        <authorList>
            <person name="Gilroy R."/>
        </authorList>
    </citation>
    <scope>NUCLEOTIDE SEQUENCE</scope>
    <source>
        <strain evidence="1">CHK169-2315</strain>
    </source>
</reference>
<protein>
    <submittedName>
        <fullName evidence="1">GapA-binding peptide SR1P</fullName>
    </submittedName>
</protein>
<dbReference type="InterPro" id="IPR025236">
    <property type="entry name" value="SR1P"/>
</dbReference>
<dbReference type="EMBL" id="DXHX01000126">
    <property type="protein sequence ID" value="HIV75174.1"/>
    <property type="molecule type" value="Genomic_DNA"/>
</dbReference>
<sequence>MGIIICQECQEVINYYEEEKVTKLYSTCPTCNNK</sequence>
<evidence type="ECO:0000313" key="1">
    <source>
        <dbReference type="EMBL" id="HIV75174.1"/>
    </source>
</evidence>
<proteinExistence type="predicted"/>
<gene>
    <name evidence="1" type="ORF">H9895_08870</name>
</gene>